<dbReference type="InterPro" id="IPR029058">
    <property type="entry name" value="AB_hydrolase_fold"/>
</dbReference>
<keyword evidence="3" id="KW-1185">Reference proteome</keyword>
<gene>
    <name evidence="2" type="ORF">HNR50_001562</name>
</gene>
<proteinExistence type="predicted"/>
<dbReference type="Gene3D" id="3.40.50.1820">
    <property type="entry name" value="alpha/beta hydrolase"/>
    <property type="match status" value="1"/>
</dbReference>
<protein>
    <submittedName>
        <fullName evidence="2">Pimeloyl-ACP methyl ester carboxylesterase</fullName>
    </submittedName>
</protein>
<dbReference type="Proteomes" id="UP000587760">
    <property type="component" value="Unassembled WGS sequence"/>
</dbReference>
<sequence length="278" mass="31703">MDKHWTEHDIKINNINLHYYRTGKGVKKTLILVHGFSDNGLCWTQVARALEDEYDVIMPDMRGHGLSSRYSETETLDMASDLAELIKELGLAKPVVGGHSMGSMVTYELAIRYRELPGALFFVDPLWWIGTPFGNPGNQAPEENPIATWAKTLQDIPLDELIKGYREDNPAWSDELIRIMCEAKKQLDMGIVDVLSEKMHRQEWDWQEEVKKFPQPFLLFSGETEKGGFITPEVSARVKEIRPDAMTLQVPDVGHLIHFDGFPVFMEGLKRFLASVDL</sequence>
<feature type="domain" description="AB hydrolase-1" evidence="1">
    <location>
        <begin position="30"/>
        <end position="260"/>
    </location>
</feature>
<comment type="caution">
    <text evidence="2">The sequence shown here is derived from an EMBL/GenBank/DDBJ whole genome shotgun (WGS) entry which is preliminary data.</text>
</comment>
<dbReference type="EMBL" id="JACHGJ010000002">
    <property type="protein sequence ID" value="MBB6479904.1"/>
    <property type="molecule type" value="Genomic_DNA"/>
</dbReference>
<dbReference type="PANTHER" id="PTHR43798:SF33">
    <property type="entry name" value="HYDROLASE, PUTATIVE (AFU_ORTHOLOGUE AFUA_2G14860)-RELATED"/>
    <property type="match status" value="1"/>
</dbReference>
<dbReference type="AlphaFoldDB" id="A0A841R471"/>
<name>A0A841R471_9SPIO</name>
<dbReference type="InterPro" id="IPR000073">
    <property type="entry name" value="AB_hydrolase_1"/>
</dbReference>
<dbReference type="Pfam" id="PF12697">
    <property type="entry name" value="Abhydrolase_6"/>
    <property type="match status" value="1"/>
</dbReference>
<reference evidence="2 3" key="1">
    <citation type="submission" date="2020-08" db="EMBL/GenBank/DDBJ databases">
        <title>Genomic Encyclopedia of Type Strains, Phase IV (KMG-IV): sequencing the most valuable type-strain genomes for metagenomic binning, comparative biology and taxonomic classification.</title>
        <authorList>
            <person name="Goeker M."/>
        </authorList>
    </citation>
    <scope>NUCLEOTIDE SEQUENCE [LARGE SCALE GENOMIC DNA]</scope>
    <source>
        <strain evidence="2 3">DSM 2461</strain>
    </source>
</reference>
<dbReference type="SUPFAM" id="SSF53474">
    <property type="entry name" value="alpha/beta-Hydrolases"/>
    <property type="match status" value="1"/>
</dbReference>
<evidence type="ECO:0000259" key="1">
    <source>
        <dbReference type="Pfam" id="PF12697"/>
    </source>
</evidence>
<evidence type="ECO:0000313" key="2">
    <source>
        <dbReference type="EMBL" id="MBB6479904.1"/>
    </source>
</evidence>
<organism evidence="2 3">
    <name type="scientific">Spirochaeta isovalerica</name>
    <dbReference type="NCBI Taxonomy" id="150"/>
    <lineage>
        <taxon>Bacteria</taxon>
        <taxon>Pseudomonadati</taxon>
        <taxon>Spirochaetota</taxon>
        <taxon>Spirochaetia</taxon>
        <taxon>Spirochaetales</taxon>
        <taxon>Spirochaetaceae</taxon>
        <taxon>Spirochaeta</taxon>
    </lineage>
</organism>
<dbReference type="PANTHER" id="PTHR43798">
    <property type="entry name" value="MONOACYLGLYCEROL LIPASE"/>
    <property type="match status" value="1"/>
</dbReference>
<dbReference type="InterPro" id="IPR050266">
    <property type="entry name" value="AB_hydrolase_sf"/>
</dbReference>
<dbReference type="GO" id="GO:0016020">
    <property type="term" value="C:membrane"/>
    <property type="evidence" value="ECO:0007669"/>
    <property type="project" value="TreeGrafter"/>
</dbReference>
<dbReference type="RefSeq" id="WP_184745552.1">
    <property type="nucleotide sequence ID" value="NZ_JACHGJ010000002.1"/>
</dbReference>
<evidence type="ECO:0000313" key="3">
    <source>
        <dbReference type="Proteomes" id="UP000587760"/>
    </source>
</evidence>
<accession>A0A841R471</accession>